<gene>
    <name evidence="6" type="primary">recF</name>
    <name evidence="8" type="ORF">SAMN05421823_103460</name>
</gene>
<dbReference type="GO" id="GO:0000731">
    <property type="term" value="P:DNA synthesis involved in DNA repair"/>
    <property type="evidence" value="ECO:0007669"/>
    <property type="project" value="TreeGrafter"/>
</dbReference>
<dbReference type="Pfam" id="PF02463">
    <property type="entry name" value="SMC_N"/>
    <property type="match status" value="1"/>
</dbReference>
<accession>A0A1G9EG23</accession>
<evidence type="ECO:0000256" key="1">
    <source>
        <dbReference type="ARBA" id="ARBA00022490"/>
    </source>
</evidence>
<keyword evidence="6" id="KW-0227">DNA damage</keyword>
<dbReference type="GO" id="GO:0005737">
    <property type="term" value="C:cytoplasm"/>
    <property type="evidence" value="ECO:0007669"/>
    <property type="project" value="UniProtKB-SubCell"/>
</dbReference>
<comment type="subcellular location">
    <subcellularLocation>
        <location evidence="6">Cytoplasm</location>
    </subcellularLocation>
</comment>
<sequence>MHLQYLRLLNFKNYAALEADFSPQINAIVGDNGTGKTNLLDAVHYLSLTKSAFNKIDTQNIKHGEDFFRIDGTFLKEDEKWDVSCRLKAGDKKVVQVNKLPYERLSEHVGRFPLVMMAPDDTDLIRGGSEDRRRFFDGIISQIDAVYLQSLMKYNHLLNQRNSLLKQFADRHYVDRTLLETYNEPLLALGKEVFERRQAFVTDFLPVFLHHYQHLTDSREEVALQYESHWQSGTFAKEFVQSINRDLYIQRTDLGIHRDDYAFSIEGHPLRKYGSQGQQKSFVIALKLAQFDQMKDVSGRKPMLLLDDIFDKLDDHRIAHLMELVADQHFGQIFLTDARPERTEKIFNTIRAEVRVFRTTFTE</sequence>
<dbReference type="InterPro" id="IPR042174">
    <property type="entry name" value="RecF_2"/>
</dbReference>
<dbReference type="GO" id="GO:0009432">
    <property type="term" value="P:SOS response"/>
    <property type="evidence" value="ECO:0007669"/>
    <property type="project" value="UniProtKB-UniRule"/>
</dbReference>
<evidence type="ECO:0000259" key="7">
    <source>
        <dbReference type="Pfam" id="PF02463"/>
    </source>
</evidence>
<keyword evidence="6" id="KW-0742">SOS response</keyword>
<dbReference type="SUPFAM" id="SSF52540">
    <property type="entry name" value="P-loop containing nucleoside triphosphate hydrolases"/>
    <property type="match status" value="1"/>
</dbReference>
<organism evidence="8 9">
    <name type="scientific">Catalinimonas alkaloidigena</name>
    <dbReference type="NCBI Taxonomy" id="1075417"/>
    <lineage>
        <taxon>Bacteria</taxon>
        <taxon>Pseudomonadati</taxon>
        <taxon>Bacteroidota</taxon>
        <taxon>Cytophagia</taxon>
        <taxon>Cytophagales</taxon>
        <taxon>Catalimonadaceae</taxon>
        <taxon>Catalinimonas</taxon>
    </lineage>
</organism>
<dbReference type="GO" id="GO:0006302">
    <property type="term" value="P:double-strand break repair"/>
    <property type="evidence" value="ECO:0007669"/>
    <property type="project" value="TreeGrafter"/>
</dbReference>
<dbReference type="AlphaFoldDB" id="A0A1G9EG23"/>
<evidence type="ECO:0000256" key="4">
    <source>
        <dbReference type="ARBA" id="ARBA00022840"/>
    </source>
</evidence>
<dbReference type="STRING" id="1075417.SAMN05421823_103460"/>
<dbReference type="NCBIfam" id="TIGR00611">
    <property type="entry name" value="recf"/>
    <property type="match status" value="1"/>
</dbReference>
<evidence type="ECO:0000256" key="6">
    <source>
        <dbReference type="HAMAP-Rule" id="MF_00365"/>
    </source>
</evidence>
<keyword evidence="5 6" id="KW-0238">DNA-binding</keyword>
<dbReference type="GO" id="GO:0006260">
    <property type="term" value="P:DNA replication"/>
    <property type="evidence" value="ECO:0007669"/>
    <property type="project" value="UniProtKB-UniRule"/>
</dbReference>
<evidence type="ECO:0000256" key="3">
    <source>
        <dbReference type="ARBA" id="ARBA00022741"/>
    </source>
</evidence>
<keyword evidence="3 6" id="KW-0547">Nucleotide-binding</keyword>
<dbReference type="InterPro" id="IPR003395">
    <property type="entry name" value="RecF/RecN/SMC_N"/>
</dbReference>
<dbReference type="OrthoDB" id="9803889at2"/>
<dbReference type="HAMAP" id="MF_00365">
    <property type="entry name" value="RecF"/>
    <property type="match status" value="1"/>
</dbReference>
<feature type="domain" description="RecF/RecN/SMC N-terminal" evidence="7">
    <location>
        <begin position="3"/>
        <end position="349"/>
    </location>
</feature>
<dbReference type="EMBL" id="FNFO01000003">
    <property type="protein sequence ID" value="SDK75110.1"/>
    <property type="molecule type" value="Genomic_DNA"/>
</dbReference>
<keyword evidence="4 6" id="KW-0067">ATP-binding</keyword>
<dbReference type="Proteomes" id="UP000198510">
    <property type="component" value="Unassembled WGS sequence"/>
</dbReference>
<evidence type="ECO:0000313" key="9">
    <source>
        <dbReference type="Proteomes" id="UP000198510"/>
    </source>
</evidence>
<feature type="binding site" evidence="6">
    <location>
        <begin position="30"/>
        <end position="37"/>
    </location>
    <ligand>
        <name>ATP</name>
        <dbReference type="ChEBI" id="CHEBI:30616"/>
    </ligand>
</feature>
<name>A0A1G9EG23_9BACT</name>
<dbReference type="PANTHER" id="PTHR32182">
    <property type="entry name" value="DNA REPLICATION AND REPAIR PROTEIN RECF"/>
    <property type="match status" value="1"/>
</dbReference>
<dbReference type="InterPro" id="IPR001238">
    <property type="entry name" value="DNA-binding_RecF"/>
</dbReference>
<evidence type="ECO:0000256" key="2">
    <source>
        <dbReference type="ARBA" id="ARBA00022705"/>
    </source>
</evidence>
<comment type="similarity">
    <text evidence="6">Belongs to the RecF family.</text>
</comment>
<keyword evidence="9" id="KW-1185">Reference proteome</keyword>
<dbReference type="GO" id="GO:0003697">
    <property type="term" value="F:single-stranded DNA binding"/>
    <property type="evidence" value="ECO:0007669"/>
    <property type="project" value="UniProtKB-UniRule"/>
</dbReference>
<keyword evidence="2 6" id="KW-0235">DNA replication</keyword>
<dbReference type="GO" id="GO:0005524">
    <property type="term" value="F:ATP binding"/>
    <property type="evidence" value="ECO:0007669"/>
    <property type="project" value="UniProtKB-UniRule"/>
</dbReference>
<dbReference type="InterPro" id="IPR027417">
    <property type="entry name" value="P-loop_NTPase"/>
</dbReference>
<proteinExistence type="inferred from homology"/>
<evidence type="ECO:0000256" key="5">
    <source>
        <dbReference type="ARBA" id="ARBA00023125"/>
    </source>
</evidence>
<evidence type="ECO:0000313" key="8">
    <source>
        <dbReference type="EMBL" id="SDK75110.1"/>
    </source>
</evidence>
<reference evidence="8 9" key="1">
    <citation type="submission" date="2016-10" db="EMBL/GenBank/DDBJ databases">
        <authorList>
            <person name="de Groot N.N."/>
        </authorList>
    </citation>
    <scope>NUCLEOTIDE SEQUENCE [LARGE SCALE GENOMIC DNA]</scope>
    <source>
        <strain evidence="8 9">DSM 25186</strain>
    </source>
</reference>
<dbReference type="PANTHER" id="PTHR32182:SF0">
    <property type="entry name" value="DNA REPLICATION AND REPAIR PROTEIN RECF"/>
    <property type="match status" value="1"/>
</dbReference>
<dbReference type="Gene3D" id="1.20.1050.90">
    <property type="entry name" value="RecF/RecN/SMC, N-terminal domain"/>
    <property type="match status" value="1"/>
</dbReference>
<protein>
    <recommendedName>
        <fullName evidence="6">DNA replication and repair protein RecF</fullName>
    </recommendedName>
</protein>
<dbReference type="RefSeq" id="WP_089681457.1">
    <property type="nucleotide sequence ID" value="NZ_FNFO01000003.1"/>
</dbReference>
<dbReference type="Gene3D" id="3.40.50.300">
    <property type="entry name" value="P-loop containing nucleotide triphosphate hydrolases"/>
    <property type="match status" value="1"/>
</dbReference>
<keyword evidence="1 6" id="KW-0963">Cytoplasm</keyword>
<keyword evidence="6" id="KW-0234">DNA repair</keyword>
<comment type="function">
    <text evidence="6">The RecF protein is involved in DNA metabolism; it is required for DNA replication and normal SOS inducibility. RecF binds preferentially to single-stranded, linear DNA. It also seems to bind ATP.</text>
</comment>